<evidence type="ECO:0000313" key="3">
    <source>
        <dbReference type="Proteomes" id="UP000315677"/>
    </source>
</evidence>
<gene>
    <name evidence="2" type="ORF">FB558_8111</name>
</gene>
<keyword evidence="3" id="KW-1185">Reference proteome</keyword>
<protein>
    <submittedName>
        <fullName evidence="2">Uncharacterized protein</fullName>
    </submittedName>
</protein>
<dbReference type="EMBL" id="VFPA01000007">
    <property type="protein sequence ID" value="TQM02245.1"/>
    <property type="molecule type" value="Genomic_DNA"/>
</dbReference>
<name>A0A543CYS8_9PSEU</name>
<evidence type="ECO:0000256" key="1">
    <source>
        <dbReference type="SAM" id="MobiDB-lite"/>
    </source>
</evidence>
<dbReference type="RefSeq" id="WP_142064004.1">
    <property type="nucleotide sequence ID" value="NZ_VFPA01000007.1"/>
</dbReference>
<accession>A0A543CYS8</accession>
<dbReference type="AlphaFoldDB" id="A0A543CYS8"/>
<dbReference type="Proteomes" id="UP000315677">
    <property type="component" value="Unassembled WGS sequence"/>
</dbReference>
<feature type="region of interest" description="Disordered" evidence="1">
    <location>
        <begin position="1"/>
        <end position="71"/>
    </location>
</feature>
<evidence type="ECO:0000313" key="2">
    <source>
        <dbReference type="EMBL" id="TQM02245.1"/>
    </source>
</evidence>
<proteinExistence type="predicted"/>
<reference evidence="2 3" key="1">
    <citation type="submission" date="2019-06" db="EMBL/GenBank/DDBJ databases">
        <title>Sequencing the genomes of 1000 actinobacteria strains.</title>
        <authorList>
            <person name="Klenk H.-P."/>
        </authorList>
    </citation>
    <scope>NUCLEOTIDE SEQUENCE [LARGE SCALE GENOMIC DNA]</scope>
    <source>
        <strain evidence="2 3">DSM 45301</strain>
    </source>
</reference>
<comment type="caution">
    <text evidence="2">The sequence shown here is derived from an EMBL/GenBank/DDBJ whole genome shotgun (WGS) entry which is preliminary data.</text>
</comment>
<organism evidence="2 3">
    <name type="scientific">Pseudonocardia kunmingensis</name>
    <dbReference type="NCBI Taxonomy" id="630975"/>
    <lineage>
        <taxon>Bacteria</taxon>
        <taxon>Bacillati</taxon>
        <taxon>Actinomycetota</taxon>
        <taxon>Actinomycetes</taxon>
        <taxon>Pseudonocardiales</taxon>
        <taxon>Pseudonocardiaceae</taxon>
        <taxon>Pseudonocardia</taxon>
    </lineage>
</organism>
<sequence>MLVDDRSVPATTTRPAARPDGAEADPDIRRVLDCLYGDDPDDRPGTAGVPGAAGRGRSRAAAVVDATRRSR</sequence>